<evidence type="ECO:0000313" key="1">
    <source>
        <dbReference type="EMBL" id="KAK1145367.1"/>
    </source>
</evidence>
<organism evidence="1 2">
    <name type="scientific">Aspergillus melleus</name>
    <dbReference type="NCBI Taxonomy" id="138277"/>
    <lineage>
        <taxon>Eukaryota</taxon>
        <taxon>Fungi</taxon>
        <taxon>Dikarya</taxon>
        <taxon>Ascomycota</taxon>
        <taxon>Pezizomycotina</taxon>
        <taxon>Eurotiomycetes</taxon>
        <taxon>Eurotiomycetidae</taxon>
        <taxon>Eurotiales</taxon>
        <taxon>Aspergillaceae</taxon>
        <taxon>Aspergillus</taxon>
        <taxon>Aspergillus subgen. Circumdati</taxon>
    </lineage>
</organism>
<protein>
    <submittedName>
        <fullName evidence="1">Uncharacterized protein</fullName>
    </submittedName>
</protein>
<sequence length="312" mass="33960">MSRLSITDIDSLRAHSAPIPCTVAPYTTSESFKSAHNHAKPKSVSLGHHFSLESRGFQGSAMKKSASPQSPRKIISLGTGRPTAEYYPWNALALEVPSMVSSRNGNGEPQVVKQTIGKHDAGYNLSLALNYGHAAGSPHLVRFVTEHVELVHNPPYADWGTVLTTGSTSALEIALRVFCNRGDTVLMERYTYPGAVEVAGLVGALVQGVDMDSEGLSPDHLREVLRTWDEEARGPRPTVLYTIPSGQNPTGATQSVERRRAIYQIVEEYDLVLIEDDPYYFLRLSDCSGRLQYDIGAGGIPSYLSLDLCGCP</sequence>
<comment type="caution">
    <text evidence="1">The sequence shown here is derived from an EMBL/GenBank/DDBJ whole genome shotgun (WGS) entry which is preliminary data.</text>
</comment>
<proteinExistence type="predicted"/>
<dbReference type="Proteomes" id="UP001177260">
    <property type="component" value="Unassembled WGS sequence"/>
</dbReference>
<gene>
    <name evidence="1" type="ORF">N8T08_004242</name>
</gene>
<evidence type="ECO:0000313" key="2">
    <source>
        <dbReference type="Proteomes" id="UP001177260"/>
    </source>
</evidence>
<name>A0ACC3B558_9EURO</name>
<keyword evidence="2" id="KW-1185">Reference proteome</keyword>
<accession>A0ACC3B558</accession>
<dbReference type="EMBL" id="JAOPJF010000024">
    <property type="protein sequence ID" value="KAK1145367.1"/>
    <property type="molecule type" value="Genomic_DNA"/>
</dbReference>
<reference evidence="1 2" key="1">
    <citation type="journal article" date="2023" name="ACS Omega">
        <title>Identification of the Neoaspergillic Acid Biosynthesis Gene Cluster by Establishing an In Vitro CRISPR-Ribonucleoprotein Genetic System in Aspergillus melleus.</title>
        <authorList>
            <person name="Yuan B."/>
            <person name="Grau M.F."/>
            <person name="Murata R.M."/>
            <person name="Torok T."/>
            <person name="Venkateswaran K."/>
            <person name="Stajich J.E."/>
            <person name="Wang C.C.C."/>
        </authorList>
    </citation>
    <scope>NUCLEOTIDE SEQUENCE [LARGE SCALE GENOMIC DNA]</scope>
    <source>
        <strain evidence="1 2">IMV 1140</strain>
    </source>
</reference>